<name>A0A7W9LH14_9ACTN</name>
<keyword evidence="3" id="KW-1185">Reference proteome</keyword>
<feature type="domain" description="Band 7" evidence="1">
    <location>
        <begin position="290"/>
        <end position="495"/>
    </location>
</feature>
<sequence length="569" mass="62021">MITFAVALLALVAAAGYVGLAGRVSVPEHHVGVVTRRLGRKDTAYPRVAPGNTKGVQARTLAPGRVTWLPPGLYSVEYVKSVHVPAGMIGLVEAHEGQPRPRGRKLGRYVKECNNFQDGQAFLLNGGEQGHQVATLDGDTTYLINTRLFTVEMVPRTYVPRGTVGLVHALAGRIAPADRPFGCHVECDNFQDGAAFLDSGGEQGRQLAVLPGGASYDINPKLFKVITVDNVDETEDGLTAAHLKEVTIPIGHTGVVVTLDGAESAGMGEPVEGHSSFRRPWEFLARGGTRGVQKETLKEGAVLALNPWFVRVVLMPTRVMILEWRDKGDSERGNYDAELDRIVLNVQGYRLQVDMNQTLRIPETAAPKLVSEFGGTGNSPLGGVYDDPRPVQRFVERVLGSTVAGYFSGMAMAGTIDEFLRRYAETRTAFAAKVRSALEEWGVEALQTNLGAVEAEDPKLNALLQEAADEELRGRRMHITHSLLAIEEQIDEARARTARLHDNSDKRVDVELLGPDWATLLRLADAISRMDGPEIVTGGDGDHLPLMVLRDLLGRLRDMKPDKELEQGE</sequence>
<protein>
    <recommendedName>
        <fullName evidence="1">Band 7 domain-containing protein</fullName>
    </recommendedName>
</protein>
<proteinExistence type="predicted"/>
<evidence type="ECO:0000313" key="2">
    <source>
        <dbReference type="EMBL" id="MBB5783509.1"/>
    </source>
</evidence>
<dbReference type="EMBL" id="JACHMB010000001">
    <property type="protein sequence ID" value="MBB5783509.1"/>
    <property type="molecule type" value="Genomic_DNA"/>
</dbReference>
<evidence type="ECO:0000259" key="1">
    <source>
        <dbReference type="Pfam" id="PF01145"/>
    </source>
</evidence>
<dbReference type="Pfam" id="PF01145">
    <property type="entry name" value="Band_7"/>
    <property type="match status" value="1"/>
</dbReference>
<evidence type="ECO:0000313" key="3">
    <source>
        <dbReference type="Proteomes" id="UP000579153"/>
    </source>
</evidence>
<accession>A0A7W9LH14</accession>
<comment type="caution">
    <text evidence="2">The sequence shown here is derived from an EMBL/GenBank/DDBJ whole genome shotgun (WGS) entry which is preliminary data.</text>
</comment>
<dbReference type="InterPro" id="IPR001107">
    <property type="entry name" value="Band_7"/>
</dbReference>
<organism evidence="2 3">
    <name type="scientific">Nonomuraea jabiensis</name>
    <dbReference type="NCBI Taxonomy" id="882448"/>
    <lineage>
        <taxon>Bacteria</taxon>
        <taxon>Bacillati</taxon>
        <taxon>Actinomycetota</taxon>
        <taxon>Actinomycetes</taxon>
        <taxon>Streptosporangiales</taxon>
        <taxon>Streptosporangiaceae</taxon>
        <taxon>Nonomuraea</taxon>
    </lineage>
</organism>
<dbReference type="Proteomes" id="UP000579153">
    <property type="component" value="Unassembled WGS sequence"/>
</dbReference>
<gene>
    <name evidence="2" type="ORF">HD596_010265</name>
</gene>
<dbReference type="RefSeq" id="WP_185076438.1">
    <property type="nucleotide sequence ID" value="NZ_JACHMB010000001.1"/>
</dbReference>
<reference evidence="2 3" key="1">
    <citation type="submission" date="2020-08" db="EMBL/GenBank/DDBJ databases">
        <title>Sequencing the genomes of 1000 actinobacteria strains.</title>
        <authorList>
            <person name="Klenk H.-P."/>
        </authorList>
    </citation>
    <scope>NUCLEOTIDE SEQUENCE [LARGE SCALE GENOMIC DNA]</scope>
    <source>
        <strain evidence="2 3">DSM 45507</strain>
    </source>
</reference>
<dbReference type="AlphaFoldDB" id="A0A7W9LH14"/>